<name>A0AAD5LU27_PARTN</name>
<gene>
    <name evidence="2" type="ORF">KIN20_001421</name>
</gene>
<reference evidence="2" key="1">
    <citation type="submission" date="2021-06" db="EMBL/GenBank/DDBJ databases">
        <title>Parelaphostrongylus tenuis whole genome reference sequence.</title>
        <authorList>
            <person name="Garwood T.J."/>
            <person name="Larsen P.A."/>
            <person name="Fountain-Jones N.M."/>
            <person name="Garbe J.R."/>
            <person name="Macchietto M.G."/>
            <person name="Kania S.A."/>
            <person name="Gerhold R.W."/>
            <person name="Richards J.E."/>
            <person name="Wolf T.M."/>
        </authorList>
    </citation>
    <scope>NUCLEOTIDE SEQUENCE</scope>
    <source>
        <strain evidence="2">MNPRO001-30</strain>
        <tissue evidence="2">Meninges</tissue>
    </source>
</reference>
<evidence type="ECO:0000256" key="1">
    <source>
        <dbReference type="SAM" id="MobiDB-lite"/>
    </source>
</evidence>
<evidence type="ECO:0000313" key="3">
    <source>
        <dbReference type="Proteomes" id="UP001196413"/>
    </source>
</evidence>
<organism evidence="2 3">
    <name type="scientific">Parelaphostrongylus tenuis</name>
    <name type="common">Meningeal worm</name>
    <dbReference type="NCBI Taxonomy" id="148309"/>
    <lineage>
        <taxon>Eukaryota</taxon>
        <taxon>Metazoa</taxon>
        <taxon>Ecdysozoa</taxon>
        <taxon>Nematoda</taxon>
        <taxon>Chromadorea</taxon>
        <taxon>Rhabditida</taxon>
        <taxon>Rhabditina</taxon>
        <taxon>Rhabditomorpha</taxon>
        <taxon>Strongyloidea</taxon>
        <taxon>Metastrongylidae</taxon>
        <taxon>Parelaphostrongylus</taxon>
    </lineage>
</organism>
<sequence>MHEWLLGSNTTVANERINLAWGEDTVGKDTLYRRFKKFDEGEEGLEDQPRSGRPKEVDRQDALASELSERDFLQLLHTQLDDQLLSDNLNAANLQTFFTFVELFEPPVHRTLAYCVFASSQIHAFVYHRCVKTQQPFVHDHQPNLLAC</sequence>
<keyword evidence="3" id="KW-1185">Reference proteome</keyword>
<comment type="caution">
    <text evidence="2">The sequence shown here is derived from an EMBL/GenBank/DDBJ whole genome shotgun (WGS) entry which is preliminary data.</text>
</comment>
<protein>
    <submittedName>
        <fullName evidence="2">Uncharacterized protein</fullName>
    </submittedName>
</protein>
<proteinExistence type="predicted"/>
<dbReference type="Proteomes" id="UP001196413">
    <property type="component" value="Unassembled WGS sequence"/>
</dbReference>
<dbReference type="EMBL" id="JAHQIW010000192">
    <property type="protein sequence ID" value="KAJ1346590.1"/>
    <property type="molecule type" value="Genomic_DNA"/>
</dbReference>
<dbReference type="AlphaFoldDB" id="A0AAD5LU27"/>
<feature type="compositionally biased region" description="Basic and acidic residues" evidence="1">
    <location>
        <begin position="47"/>
        <end position="60"/>
    </location>
</feature>
<evidence type="ECO:0000313" key="2">
    <source>
        <dbReference type="EMBL" id="KAJ1346590.1"/>
    </source>
</evidence>
<feature type="region of interest" description="Disordered" evidence="1">
    <location>
        <begin position="40"/>
        <end position="60"/>
    </location>
</feature>
<accession>A0AAD5LU27</accession>